<dbReference type="AlphaFoldDB" id="A0A978UUC4"/>
<feature type="transmembrane region" description="Helical" evidence="1">
    <location>
        <begin position="62"/>
        <end position="83"/>
    </location>
</feature>
<feature type="transmembrane region" description="Helical" evidence="1">
    <location>
        <begin position="95"/>
        <end position="113"/>
    </location>
</feature>
<keyword evidence="1" id="KW-1133">Transmembrane helix</keyword>
<evidence type="ECO:0000313" key="2">
    <source>
        <dbReference type="EMBL" id="KAH7518474.1"/>
    </source>
</evidence>
<comment type="caution">
    <text evidence="2">The sequence shown here is derived from an EMBL/GenBank/DDBJ whole genome shotgun (WGS) entry which is preliminary data.</text>
</comment>
<reference evidence="2" key="1">
    <citation type="journal article" date="2021" name="Front. Plant Sci.">
        <title>Chromosome-Scale Genome Assembly for Chinese Sour Jujube and Insights Into Its Genome Evolution and Domestication Signature.</title>
        <authorList>
            <person name="Shen L.-Y."/>
            <person name="Luo H."/>
            <person name="Wang X.-L."/>
            <person name="Wang X.-M."/>
            <person name="Qiu X.-J."/>
            <person name="Liu H."/>
            <person name="Zhou S.-S."/>
            <person name="Jia K.-H."/>
            <person name="Nie S."/>
            <person name="Bao Y.-T."/>
            <person name="Zhang R.-G."/>
            <person name="Yun Q.-Z."/>
            <person name="Chai Y.-H."/>
            <person name="Lu J.-Y."/>
            <person name="Li Y."/>
            <person name="Zhao S.-W."/>
            <person name="Mao J.-F."/>
            <person name="Jia S.-G."/>
            <person name="Mao Y.-M."/>
        </authorList>
    </citation>
    <scope>NUCLEOTIDE SEQUENCE</scope>
    <source>
        <strain evidence="2">AT0</strain>
        <tissue evidence="2">Leaf</tissue>
    </source>
</reference>
<dbReference type="PANTHER" id="PTHR33306:SF21">
    <property type="entry name" value="TRANSMEMBRANE PROTEIN"/>
    <property type="match status" value="1"/>
</dbReference>
<organism evidence="2 3">
    <name type="scientific">Ziziphus jujuba var. spinosa</name>
    <dbReference type="NCBI Taxonomy" id="714518"/>
    <lineage>
        <taxon>Eukaryota</taxon>
        <taxon>Viridiplantae</taxon>
        <taxon>Streptophyta</taxon>
        <taxon>Embryophyta</taxon>
        <taxon>Tracheophyta</taxon>
        <taxon>Spermatophyta</taxon>
        <taxon>Magnoliopsida</taxon>
        <taxon>eudicotyledons</taxon>
        <taxon>Gunneridae</taxon>
        <taxon>Pentapetalae</taxon>
        <taxon>rosids</taxon>
        <taxon>fabids</taxon>
        <taxon>Rosales</taxon>
        <taxon>Rhamnaceae</taxon>
        <taxon>Paliureae</taxon>
        <taxon>Ziziphus</taxon>
    </lineage>
</organism>
<feature type="transmembrane region" description="Helical" evidence="1">
    <location>
        <begin position="30"/>
        <end position="50"/>
    </location>
</feature>
<protein>
    <submittedName>
        <fullName evidence="2">Uncharacterized protein</fullName>
    </submittedName>
</protein>
<keyword evidence="1" id="KW-0812">Transmembrane</keyword>
<dbReference type="EMBL" id="JAEACU010000009">
    <property type="protein sequence ID" value="KAH7518474.1"/>
    <property type="molecule type" value="Genomic_DNA"/>
</dbReference>
<dbReference type="Proteomes" id="UP000813462">
    <property type="component" value="Unassembled WGS sequence"/>
</dbReference>
<gene>
    <name evidence="2" type="ORF">FEM48_Zijuj09G0175300</name>
</gene>
<keyword evidence="1" id="KW-0472">Membrane</keyword>
<evidence type="ECO:0000256" key="1">
    <source>
        <dbReference type="SAM" id="Phobius"/>
    </source>
</evidence>
<dbReference type="PANTHER" id="PTHR33306">
    <property type="entry name" value="EXPRESSED PROTEIN-RELATED-RELATED"/>
    <property type="match status" value="1"/>
</dbReference>
<dbReference type="OrthoDB" id="1935034at2759"/>
<sequence>MEWFYTKRRGPEWKQGWTSQTLTSMSAPPFHLLTIFAIVIFLLWFSQYTGYKAQFQQTAINFQLFLMVLPLLLILFMASYSSGGLFNLQLRRPEGSPWGVAILLLLILVLLSYQSSFHSKWFGPLSGSD</sequence>
<proteinExistence type="predicted"/>
<accession>A0A978UUC4</accession>
<evidence type="ECO:0000313" key="3">
    <source>
        <dbReference type="Proteomes" id="UP000813462"/>
    </source>
</evidence>
<name>A0A978UUC4_ZIZJJ</name>